<dbReference type="STRING" id="1548.CSCA_1430"/>
<dbReference type="HOGENOM" id="CLU_077348_2_0_9"/>
<evidence type="ECO:0000313" key="1">
    <source>
        <dbReference type="EMBL" id="AKA68555.1"/>
    </source>
</evidence>
<reference evidence="1 2" key="1">
    <citation type="journal article" date="2015" name="J. Biotechnol.">
        <title>Complete genome sequence of a malodorant-producing acetogen, Clostridium scatologenes ATCC 25775(T).</title>
        <authorList>
            <person name="Zhu Z."/>
            <person name="Guo T."/>
            <person name="Zheng H."/>
            <person name="Song T."/>
            <person name="Ouyang P."/>
            <person name="Xie J."/>
        </authorList>
    </citation>
    <scope>NUCLEOTIDE SEQUENCE [LARGE SCALE GENOMIC DNA]</scope>
    <source>
        <strain evidence="1 2">ATCC 25775</strain>
    </source>
</reference>
<evidence type="ECO:0000313" key="2">
    <source>
        <dbReference type="Proteomes" id="UP000033115"/>
    </source>
</evidence>
<protein>
    <submittedName>
        <fullName evidence="1">Uncharacterized protein</fullName>
    </submittedName>
</protein>
<keyword evidence="2" id="KW-1185">Reference proteome</keyword>
<dbReference type="RefSeq" id="WP_242861010.1">
    <property type="nucleotide sequence ID" value="NZ_CP009933.1"/>
</dbReference>
<sequence length="138" mass="15483">MEKNMEFWLKQDGGTSLRLPVPPASYDITWANNNSSFLVEGMGEVSFLGKPKLTEIAPIESFFPNQNYSFCAYSDFPSPEDCVTIIKKMIDSGKPVRYIITGTLVNILCSIESFNFKENDGTGDISFSLDLKEYVVLK</sequence>
<dbReference type="KEGG" id="csq:CSCA_1430"/>
<gene>
    <name evidence="1" type="ORF">CSCA_1430</name>
</gene>
<accession>A0A0E3JY35</accession>
<dbReference type="AlphaFoldDB" id="A0A0E3JY35"/>
<proteinExistence type="predicted"/>
<name>A0A0E3JY35_CLOSL</name>
<organism evidence="1 2">
    <name type="scientific">Clostridium scatologenes</name>
    <dbReference type="NCBI Taxonomy" id="1548"/>
    <lineage>
        <taxon>Bacteria</taxon>
        <taxon>Bacillati</taxon>
        <taxon>Bacillota</taxon>
        <taxon>Clostridia</taxon>
        <taxon>Eubacteriales</taxon>
        <taxon>Clostridiaceae</taxon>
        <taxon>Clostridium</taxon>
    </lineage>
</organism>
<dbReference type="Proteomes" id="UP000033115">
    <property type="component" value="Chromosome"/>
</dbReference>
<dbReference type="EMBL" id="CP009933">
    <property type="protein sequence ID" value="AKA68555.1"/>
    <property type="molecule type" value="Genomic_DNA"/>
</dbReference>